<dbReference type="InterPro" id="IPR029063">
    <property type="entry name" value="SAM-dependent_MTases_sf"/>
</dbReference>
<dbReference type="Gene3D" id="3.40.50.150">
    <property type="entry name" value="Vaccinia Virus protein VP39"/>
    <property type="match status" value="1"/>
</dbReference>
<evidence type="ECO:0000256" key="1">
    <source>
        <dbReference type="ARBA" id="ARBA00022603"/>
    </source>
</evidence>
<name>A0ABV8GXJ0_9BACI</name>
<dbReference type="Pfam" id="PF13649">
    <property type="entry name" value="Methyltransf_25"/>
    <property type="match status" value="1"/>
</dbReference>
<dbReference type="CDD" id="cd02440">
    <property type="entry name" value="AdoMet_MTases"/>
    <property type="match status" value="1"/>
</dbReference>
<evidence type="ECO:0000256" key="2">
    <source>
        <dbReference type="ARBA" id="ARBA00022679"/>
    </source>
</evidence>
<proteinExistence type="inferred from homology"/>
<evidence type="ECO:0000313" key="6">
    <source>
        <dbReference type="EMBL" id="MFC4024562.1"/>
    </source>
</evidence>
<organism evidence="6 7">
    <name type="scientific">Oceanobacillus longus</name>
    <dbReference type="NCBI Taxonomy" id="930120"/>
    <lineage>
        <taxon>Bacteria</taxon>
        <taxon>Bacillati</taxon>
        <taxon>Bacillota</taxon>
        <taxon>Bacilli</taxon>
        <taxon>Bacillales</taxon>
        <taxon>Bacillaceae</taxon>
        <taxon>Oceanobacillus</taxon>
    </lineage>
</organism>
<evidence type="ECO:0000256" key="3">
    <source>
        <dbReference type="ARBA" id="ARBA00022691"/>
    </source>
</evidence>
<keyword evidence="7" id="KW-1185">Reference proteome</keyword>
<dbReference type="EMBL" id="JBHSAO010000008">
    <property type="protein sequence ID" value="MFC4024562.1"/>
    <property type="molecule type" value="Genomic_DNA"/>
</dbReference>
<dbReference type="Proteomes" id="UP001595772">
    <property type="component" value="Unassembled WGS sequence"/>
</dbReference>
<dbReference type="GO" id="GO:0008168">
    <property type="term" value="F:methyltransferase activity"/>
    <property type="evidence" value="ECO:0007669"/>
    <property type="project" value="UniProtKB-KW"/>
</dbReference>
<sequence length="212" mass="24198">MGREFIEIFEEWALDYDKSVMGEHPQYVDVFANYDAILNQVVQQSLGTVLEFGVGTGNLSNKLLNAGHNVIGIEPSEAMRNIASRKLPSMTILDGDFINYPYISVQIETIASTYAFHHLSDIEKEIAIKKFASVLPRKGRIVFGDTMFKTEADKQLEIEKALDKGFTDLADDLNREYYPTLDIMKNAFEKHHFDVSFKQMNDFVWVITADKK</sequence>
<dbReference type="RefSeq" id="WP_379497051.1">
    <property type="nucleotide sequence ID" value="NZ_JBHSAO010000008.1"/>
</dbReference>
<evidence type="ECO:0000259" key="5">
    <source>
        <dbReference type="Pfam" id="PF13649"/>
    </source>
</evidence>
<dbReference type="InterPro" id="IPR041698">
    <property type="entry name" value="Methyltransf_25"/>
</dbReference>
<keyword evidence="2 4" id="KW-0808">Transferase</keyword>
<comment type="caution">
    <text evidence="6">The sequence shown here is derived from an EMBL/GenBank/DDBJ whole genome shotgun (WGS) entry which is preliminary data.</text>
</comment>
<dbReference type="InterPro" id="IPR023553">
    <property type="entry name" value="Uncharacterised_MeTfrase_YrrT"/>
</dbReference>
<feature type="binding site" evidence="4">
    <location>
        <position position="74"/>
    </location>
    <ligand>
        <name>S-adenosyl-L-methionine</name>
        <dbReference type="ChEBI" id="CHEBI:59789"/>
    </ligand>
</feature>
<dbReference type="GO" id="GO:0032259">
    <property type="term" value="P:methylation"/>
    <property type="evidence" value="ECO:0007669"/>
    <property type="project" value="UniProtKB-KW"/>
</dbReference>
<keyword evidence="3 4" id="KW-0949">S-adenosyl-L-methionine</keyword>
<evidence type="ECO:0000256" key="4">
    <source>
        <dbReference type="HAMAP-Rule" id="MF_02100"/>
    </source>
</evidence>
<feature type="binding site" evidence="4">
    <location>
        <position position="53"/>
    </location>
    <ligand>
        <name>S-adenosyl-L-methionine</name>
        <dbReference type="ChEBI" id="CHEBI:59789"/>
    </ligand>
</feature>
<reference evidence="7" key="1">
    <citation type="journal article" date="2019" name="Int. J. Syst. Evol. Microbiol.">
        <title>The Global Catalogue of Microorganisms (GCM) 10K type strain sequencing project: providing services to taxonomists for standard genome sequencing and annotation.</title>
        <authorList>
            <consortium name="The Broad Institute Genomics Platform"/>
            <consortium name="The Broad Institute Genome Sequencing Center for Infectious Disease"/>
            <person name="Wu L."/>
            <person name="Ma J."/>
        </authorList>
    </citation>
    <scope>NUCLEOTIDE SEQUENCE [LARGE SCALE GENOMIC DNA]</scope>
    <source>
        <strain evidence="7">IBRC-M 10703</strain>
    </source>
</reference>
<comment type="function">
    <text evidence="4">Could be a S-adenosyl-L-methionine-dependent methyltransferase.</text>
</comment>
<comment type="similarity">
    <text evidence="4">Belongs to the methyltransferase superfamily. YrrT family.</text>
</comment>
<protein>
    <recommendedName>
        <fullName evidence="4">Uncharacterized methyltransferase ACFOUV_12215</fullName>
        <ecNumber evidence="4">2.1.1.-</ecNumber>
    </recommendedName>
</protein>
<gene>
    <name evidence="6" type="ORF">ACFOUV_12215</name>
</gene>
<dbReference type="SUPFAM" id="SSF53335">
    <property type="entry name" value="S-adenosyl-L-methionine-dependent methyltransferases"/>
    <property type="match status" value="1"/>
</dbReference>
<evidence type="ECO:0000313" key="7">
    <source>
        <dbReference type="Proteomes" id="UP001595772"/>
    </source>
</evidence>
<dbReference type="HAMAP" id="MF_02100">
    <property type="entry name" value="Methyltr_YrrT"/>
    <property type="match status" value="1"/>
</dbReference>
<feature type="domain" description="Methyltransferase" evidence="5">
    <location>
        <begin position="49"/>
        <end position="139"/>
    </location>
</feature>
<accession>A0ABV8GXJ0</accession>
<feature type="binding site" evidence="4">
    <location>
        <position position="96"/>
    </location>
    <ligand>
        <name>S-adenosyl-L-methionine</name>
        <dbReference type="ChEBI" id="CHEBI:59789"/>
    </ligand>
</feature>
<dbReference type="PANTHER" id="PTHR43861">
    <property type="entry name" value="TRANS-ACONITATE 2-METHYLTRANSFERASE-RELATED"/>
    <property type="match status" value="1"/>
</dbReference>
<keyword evidence="1 4" id="KW-0489">Methyltransferase</keyword>
<dbReference type="EC" id="2.1.1.-" evidence="4"/>